<protein>
    <submittedName>
        <fullName evidence="1">Uncharacterized protein</fullName>
    </submittedName>
</protein>
<organism evidence="1 2">
    <name type="scientific">Araneus ventricosus</name>
    <name type="common">Orbweaver spider</name>
    <name type="synonym">Epeira ventricosa</name>
    <dbReference type="NCBI Taxonomy" id="182803"/>
    <lineage>
        <taxon>Eukaryota</taxon>
        <taxon>Metazoa</taxon>
        <taxon>Ecdysozoa</taxon>
        <taxon>Arthropoda</taxon>
        <taxon>Chelicerata</taxon>
        <taxon>Arachnida</taxon>
        <taxon>Araneae</taxon>
        <taxon>Araneomorphae</taxon>
        <taxon>Entelegynae</taxon>
        <taxon>Araneoidea</taxon>
        <taxon>Araneidae</taxon>
        <taxon>Araneus</taxon>
    </lineage>
</organism>
<proteinExistence type="predicted"/>
<dbReference type="AlphaFoldDB" id="A0A4Y2D9H6"/>
<sequence length="228" mass="26456">MGRYINSNEAVWRILRFHIHDRYTTDVLFSVHLENGQLVYFTSDNAHERATQPPDTTLTAYFKLIEEGAFAKHYCTQRFLDITLGIRKQGTVFTGHPDVYEINALGRAYTVHPNNAECFYLRLLLHTIRGPTSFTDLKSVEGQVCESYREACLKLGLLEDDQRWNSTLQEASVTHFSSQLRVLHQKRRENPDIDLNYLSYETLILLEDKCLSICEKTLLQLRLNVPTK</sequence>
<dbReference type="OrthoDB" id="6596361at2759"/>
<dbReference type="Proteomes" id="UP000499080">
    <property type="component" value="Unassembled WGS sequence"/>
</dbReference>
<dbReference type="PANTHER" id="PTHR10492">
    <property type="match status" value="1"/>
</dbReference>
<comment type="caution">
    <text evidence="1">The sequence shown here is derived from an EMBL/GenBank/DDBJ whole genome shotgun (WGS) entry which is preliminary data.</text>
</comment>
<dbReference type="PANTHER" id="PTHR10492:SF57">
    <property type="entry name" value="ATP-DEPENDENT DNA HELICASE"/>
    <property type="match status" value="1"/>
</dbReference>
<keyword evidence="2" id="KW-1185">Reference proteome</keyword>
<evidence type="ECO:0000313" key="2">
    <source>
        <dbReference type="Proteomes" id="UP000499080"/>
    </source>
</evidence>
<accession>A0A4Y2D9H6</accession>
<gene>
    <name evidence="1" type="ORF">AVEN_114968_1</name>
</gene>
<reference evidence="1 2" key="1">
    <citation type="journal article" date="2019" name="Sci. Rep.">
        <title>Orb-weaving spider Araneus ventricosus genome elucidates the spidroin gene catalogue.</title>
        <authorList>
            <person name="Kono N."/>
            <person name="Nakamura H."/>
            <person name="Ohtoshi R."/>
            <person name="Moran D.A.P."/>
            <person name="Shinohara A."/>
            <person name="Yoshida Y."/>
            <person name="Fujiwara M."/>
            <person name="Mori M."/>
            <person name="Tomita M."/>
            <person name="Arakawa K."/>
        </authorList>
    </citation>
    <scope>NUCLEOTIDE SEQUENCE [LARGE SCALE GENOMIC DNA]</scope>
</reference>
<dbReference type="EMBL" id="BGPR01000320">
    <property type="protein sequence ID" value="GBM12889.1"/>
    <property type="molecule type" value="Genomic_DNA"/>
</dbReference>
<evidence type="ECO:0000313" key="1">
    <source>
        <dbReference type="EMBL" id="GBM12889.1"/>
    </source>
</evidence>
<name>A0A4Y2D9H6_ARAVE</name>